<evidence type="ECO:0000256" key="1">
    <source>
        <dbReference type="ARBA" id="ARBA00001957"/>
    </source>
</evidence>
<dbReference type="Proteomes" id="UP001610990">
    <property type="component" value="Unassembled WGS sequence"/>
</dbReference>
<dbReference type="Pfam" id="PF13193">
    <property type="entry name" value="AMP-binding_C"/>
    <property type="match status" value="1"/>
</dbReference>
<dbReference type="SUPFAM" id="SSF52777">
    <property type="entry name" value="CoA-dependent acyltransferases"/>
    <property type="match status" value="2"/>
</dbReference>
<accession>A0ABW7R9D0</accession>
<dbReference type="RefSeq" id="WP_397671936.1">
    <property type="nucleotide sequence ID" value="NZ_JBIRGH010000005.1"/>
</dbReference>
<dbReference type="Gene3D" id="3.40.50.980">
    <property type="match status" value="2"/>
</dbReference>
<dbReference type="InterPro" id="IPR009081">
    <property type="entry name" value="PP-bd_ACP"/>
</dbReference>
<dbReference type="Pfam" id="PF00975">
    <property type="entry name" value="Thioesterase"/>
    <property type="match status" value="1"/>
</dbReference>
<feature type="domain" description="Carrier" evidence="6">
    <location>
        <begin position="587"/>
        <end position="662"/>
    </location>
</feature>
<dbReference type="CDD" id="cd02440">
    <property type="entry name" value="AdoMet_MTases"/>
    <property type="match status" value="2"/>
</dbReference>
<feature type="region of interest" description="Disordered" evidence="5">
    <location>
        <begin position="2037"/>
        <end position="2059"/>
    </location>
</feature>
<dbReference type="InterPro" id="IPR000873">
    <property type="entry name" value="AMP-dep_synth/lig_dom"/>
</dbReference>
<dbReference type="Gene3D" id="1.10.1200.10">
    <property type="entry name" value="ACP-like"/>
    <property type="match status" value="1"/>
</dbReference>
<sequence length="2408" mass="258042">GTCVYVLDGFLEPVPVGVCGELYVSGVGMARGYVGRAGLSAERFVADPFGAVGERMYRTGDVVRWRTDGELEFVGRADAQVKVRGFRIEPSEVEAVLEAHPGVGQAAAVVREDRPGDKRLVGYLVPAELDAEEGVGGEFAVEQVREWQAIFDAEYEGSQAPFGEDFVGWNSSYSGSPIPVADMRVWRDVTLDGVRGLGPRRVLEIGVGTGLLMAHLASGVEEYWGTDLSAQVIDALRGQVAGRPELSDRVTLRAQAADVTEGLPEGFFDVVIVNSVVQYFPHGDYLAEVLRKALSLVAPGGAVFVGDVRDRRLLRTFRSAVQLHGAEPDSDPARLRRAIEQDVVLEKELVVDPGFFTAFAAAEPEVAGVDVRLKRGGYHNELTRYRYEAVLFKTGRPTLDTATAPHRPFDDLAALAAHLEADNPALLRVTGIPNARVAGESSAAELFATGADLATALDRLHTVDDAIDPEELHALGERLGYRVTVTWSATADDRIDALFVTGAQDLIGTYAAPTGTAPLAHYTNNPTATRHTTDLIKQVRAWADERLPSYMVPTALVRLERLPLTANGKLDRRALPAPQFEAGSGRTPRTPQEEVLCDLFAQVLGLGRVGIDDDFFDLGGHSLLATRLVSRIRSTLGIEIPIRALFEAPTVAELATWSDGDGPVRTPLKPQERPDRVPLSFAQRRLWFIHRFEGPSATYNMPWVVRLRGRLDIEAMRAAFADVVARHEALRTVFPERDGAPCQHVLAPEEAVPALDVTPLDEPSLQPALDAAAQYGFDLAAQAPIRAQLFALGAEDHVLCIVIHHIAGDGWSFAPLSRDLMTSYEARRQGRTPELPELPVQYADYTLWQHELLGDDRDPDSLLSRQLAYWKEQLGGLPDRIALPADRPRRDVPSQGGDVLVFELDAALHQRLTDFARAEGASLFMVLQAGLAALMSRLGAGDDIPIGSGVAGRTDEALDDLVGFFVNTLVMRTDVSGNPSFRELVRQTRETALGAYANQDVPFEHLVEVLNPERSTAHNPLFQVSLVLQNTPEVRLALPELEVSYAGARLGTSRVDAFFSLSERRADDGGARGITGFVEYNTDMFDAGTVRLLTDRFRRLLAAAVERPGQPIGLVGILDADERRELTGGIGAGRAVARPAEGLAGLFAAQAARTPQAPALLDGDRGFSYAELDAQANRMAHLLIARGVAPGQVVALAVPRSADFVVGALAVLKAGGVCLPLDSGFPADRVAHILAEAEVALVLRHVQLGADLPADSGVPELLVDDPFLPGKLAERPDTVPRTADPGGALPAYVIYTSGSTGRPKGVVASHGAIANVALDQIARFGVGPGSRVLQTVSSSFDMAVGDLVMSLLGGATLVLPAARGQVIGEELGRLLTAAEITHMVAPPAVLGTIPDGEFPALRCVVAAGEAVPPELTARWSAGRTMFNAYGPTETTICATTSRPLDGAAAPPIGGPIDNVRVQVLDAGLQPVPRGVPGELYVAGAGVARGYVGRPGQTAERFVADPYGAPGSRMYRTGDVARWGAGGALEYLGRADEQLKLRGFRIEPGEIEAQLTEHDEVARAAVVLREDRAGDPRLVAYVVPAAQAAVPAAATAALEDEHVGEWRQIFDDGYAAPAPTGFGENFAGWNSTYDEGAALPLDAMREWRDAAVRRVLELRPRRVLELGVGSGLLLAKIAPHCETYWGTDFSAEAIDALRAQVAGQPELAGRVVLRAQPADELAGLPEEGFDVVLLNSVAQYFPSETYLSQVLHGALRLVAPGGAVVVGDVREQRSLRPLAAAVQSARTETRGDADRVRRAVEHAVLMEKELTVAPDYFWALAAEEAAVGAVDIRLKRGTRHNELTRHRYEVVLHKRPAAVVEVSDAPRRAYGPDVADLDALAGLLGARSAGALRVTGIPNARTAPEVAALAALDAGAEPDEVLRRLRTPSGVDPEELHALGERLGHEVAVTWSRAGYDRMEAVFVPRAAWPAGAVLSGALPRDETGAPAARHTSAPLGARRSGALVASLRGYLKRRLPEYMVPSAVVALEELPLTPRGKLDRRALPAPETESGAGRTPRTPNEELLCELFAEVLGAGRVGIDADFFDLGGHSLLATRLVSRIRDTLNVELPIRTLFEAPTVAELATRLGVDDVDGSLDVLLPLRPHGERPPLFCVHAGWGISWSYAGLIRHLGPGRPVYGLQARSLGRPEPRPGSVPEMAADYVRQIRTVQPAGPYHILGWSSGGMIAHEMAVQLQEAGEEVALVALLDGYPPTSLPREAAGLSSEVGDLLRRAFSEEGLLSALLEQLGLAGPALAEGELDYARVVEIFRAEGSALAGLTEDNIAAMVAIYANNRTIAEKFTPRRFRGALQFFLATVDRADGVPGPESWQPYVDGEIAVHEVACPHHRMTWPDHIAGIGAVLARELNRTP</sequence>
<reference evidence="7 8" key="1">
    <citation type="submission" date="2024-10" db="EMBL/GenBank/DDBJ databases">
        <title>The Natural Products Discovery Center: Release of the First 8490 Sequenced Strains for Exploring Actinobacteria Biosynthetic Diversity.</title>
        <authorList>
            <person name="Kalkreuter E."/>
            <person name="Kautsar S.A."/>
            <person name="Yang D."/>
            <person name="Bader C.D."/>
            <person name="Teijaro C.N."/>
            <person name="Fluegel L."/>
            <person name="Davis C.M."/>
            <person name="Simpson J.R."/>
            <person name="Lauterbach L."/>
            <person name="Steele A.D."/>
            <person name="Gui C."/>
            <person name="Meng S."/>
            <person name="Li G."/>
            <person name="Viehrig K."/>
            <person name="Ye F."/>
            <person name="Su P."/>
            <person name="Kiefer A.F."/>
            <person name="Nichols A."/>
            <person name="Cepeda A.J."/>
            <person name="Yan W."/>
            <person name="Fan B."/>
            <person name="Jiang Y."/>
            <person name="Adhikari A."/>
            <person name="Zheng C.-J."/>
            <person name="Schuster L."/>
            <person name="Cowan T.M."/>
            <person name="Smanski M.J."/>
            <person name="Chevrette M.G."/>
            <person name="De Carvalho L.P.S."/>
            <person name="Shen B."/>
        </authorList>
    </citation>
    <scope>NUCLEOTIDE SEQUENCE [LARGE SCALE GENOMIC DNA]</scope>
    <source>
        <strain evidence="7 8">NPDC018013</strain>
    </source>
</reference>
<dbReference type="InterPro" id="IPR001242">
    <property type="entry name" value="Condensation_dom"/>
</dbReference>
<feature type="domain" description="Carrier" evidence="6">
    <location>
        <begin position="2055"/>
        <end position="2130"/>
    </location>
</feature>
<dbReference type="InterPro" id="IPR029063">
    <property type="entry name" value="SAM-dependent_MTases_sf"/>
</dbReference>
<dbReference type="Gene3D" id="3.40.50.1820">
    <property type="entry name" value="alpha/beta hydrolase"/>
    <property type="match status" value="1"/>
</dbReference>
<dbReference type="Pfam" id="PF08242">
    <property type="entry name" value="Methyltransf_12"/>
    <property type="match status" value="2"/>
</dbReference>
<dbReference type="InterPro" id="IPR001031">
    <property type="entry name" value="Thioesterase"/>
</dbReference>
<dbReference type="Pfam" id="PF00550">
    <property type="entry name" value="PP-binding"/>
    <property type="match status" value="2"/>
</dbReference>
<dbReference type="InterPro" id="IPR006162">
    <property type="entry name" value="Ppantetheine_attach_site"/>
</dbReference>
<dbReference type="InterPro" id="IPR036736">
    <property type="entry name" value="ACP-like_sf"/>
</dbReference>
<name>A0ABW7R9D0_9ACTN</name>
<dbReference type="Gene3D" id="3.30.559.10">
    <property type="entry name" value="Chloramphenicol acetyltransferase-like domain"/>
    <property type="match status" value="1"/>
</dbReference>
<dbReference type="Pfam" id="PF00501">
    <property type="entry name" value="AMP-binding"/>
    <property type="match status" value="1"/>
</dbReference>
<dbReference type="CDD" id="cd19540">
    <property type="entry name" value="LCL_NRPS-like"/>
    <property type="match status" value="1"/>
</dbReference>
<dbReference type="EMBL" id="JBIRGH010000005">
    <property type="protein sequence ID" value="MFH8584659.1"/>
    <property type="molecule type" value="Genomic_DNA"/>
</dbReference>
<comment type="caution">
    <text evidence="7">The sequence shown here is derived from an EMBL/GenBank/DDBJ whole genome shotgun (WGS) entry which is preliminary data.</text>
</comment>
<evidence type="ECO:0000256" key="2">
    <source>
        <dbReference type="ARBA" id="ARBA00022450"/>
    </source>
</evidence>
<dbReference type="Gene3D" id="3.30.559.30">
    <property type="entry name" value="Nonribosomal peptide synthetase, condensation domain"/>
    <property type="match status" value="1"/>
</dbReference>
<dbReference type="PANTHER" id="PTHR45527:SF1">
    <property type="entry name" value="FATTY ACID SYNTHASE"/>
    <property type="match status" value="1"/>
</dbReference>
<dbReference type="SUPFAM" id="SSF53474">
    <property type="entry name" value="alpha/beta-Hydrolases"/>
    <property type="match status" value="1"/>
</dbReference>
<dbReference type="InterPro" id="IPR045851">
    <property type="entry name" value="AMP-bd_C_sf"/>
</dbReference>
<keyword evidence="4" id="KW-0677">Repeat</keyword>
<dbReference type="SMART" id="SM00823">
    <property type="entry name" value="PKS_PP"/>
    <property type="match status" value="2"/>
</dbReference>
<dbReference type="InterPro" id="IPR010071">
    <property type="entry name" value="AA_adenyl_dom"/>
</dbReference>
<dbReference type="PROSITE" id="PS50075">
    <property type="entry name" value="CARRIER"/>
    <property type="match status" value="2"/>
</dbReference>
<evidence type="ECO:0000256" key="4">
    <source>
        <dbReference type="ARBA" id="ARBA00022737"/>
    </source>
</evidence>
<dbReference type="InterPro" id="IPR029058">
    <property type="entry name" value="AB_hydrolase_fold"/>
</dbReference>
<evidence type="ECO:0000256" key="5">
    <source>
        <dbReference type="SAM" id="MobiDB-lite"/>
    </source>
</evidence>
<feature type="non-terminal residue" evidence="7">
    <location>
        <position position="1"/>
    </location>
</feature>
<dbReference type="InterPro" id="IPR020845">
    <property type="entry name" value="AMP-binding_CS"/>
</dbReference>
<dbReference type="SUPFAM" id="SSF53335">
    <property type="entry name" value="S-adenosyl-L-methionine-dependent methyltransferases"/>
    <property type="match status" value="2"/>
</dbReference>
<evidence type="ECO:0000313" key="7">
    <source>
        <dbReference type="EMBL" id="MFH8584659.1"/>
    </source>
</evidence>
<dbReference type="InterPro" id="IPR013217">
    <property type="entry name" value="Methyltransf_12"/>
</dbReference>
<dbReference type="Gene3D" id="2.30.38.10">
    <property type="entry name" value="Luciferase, Domain 3"/>
    <property type="match status" value="2"/>
</dbReference>
<dbReference type="InterPro" id="IPR025110">
    <property type="entry name" value="AMP-bd_C"/>
</dbReference>
<dbReference type="Pfam" id="PF00668">
    <property type="entry name" value="Condensation"/>
    <property type="match status" value="1"/>
</dbReference>
<comment type="cofactor">
    <cofactor evidence="1">
        <name>pantetheine 4'-phosphate</name>
        <dbReference type="ChEBI" id="CHEBI:47942"/>
    </cofactor>
</comment>
<dbReference type="SUPFAM" id="SSF56801">
    <property type="entry name" value="Acetyl-CoA synthetase-like"/>
    <property type="match status" value="2"/>
</dbReference>
<dbReference type="SUPFAM" id="SSF47336">
    <property type="entry name" value="ACP-like"/>
    <property type="match status" value="2"/>
</dbReference>
<dbReference type="Gene3D" id="3.30.300.30">
    <property type="match status" value="4"/>
</dbReference>
<dbReference type="NCBIfam" id="TIGR01733">
    <property type="entry name" value="AA-adenyl-dom"/>
    <property type="match status" value="1"/>
</dbReference>
<protein>
    <submittedName>
        <fullName evidence="7">Amino acid adenylation domain-containing protein</fullName>
    </submittedName>
</protein>
<gene>
    <name evidence="7" type="ORF">ACH4GP_09735</name>
</gene>
<dbReference type="InterPro" id="IPR020806">
    <property type="entry name" value="PKS_PP-bd"/>
</dbReference>
<dbReference type="PROSITE" id="PS00455">
    <property type="entry name" value="AMP_BINDING"/>
    <property type="match status" value="1"/>
</dbReference>
<keyword evidence="8" id="KW-1185">Reference proteome</keyword>
<organism evidence="7 8">
    <name type="scientific">Streptomyces celluloflavus</name>
    <dbReference type="NCBI Taxonomy" id="58344"/>
    <lineage>
        <taxon>Bacteria</taxon>
        <taxon>Bacillati</taxon>
        <taxon>Actinomycetota</taxon>
        <taxon>Actinomycetes</taxon>
        <taxon>Kitasatosporales</taxon>
        <taxon>Streptomycetaceae</taxon>
        <taxon>Streptomyces</taxon>
    </lineage>
</organism>
<keyword evidence="3" id="KW-0597">Phosphoprotein</keyword>
<proteinExistence type="predicted"/>
<evidence type="ECO:0000259" key="6">
    <source>
        <dbReference type="PROSITE" id="PS50075"/>
    </source>
</evidence>
<dbReference type="InterPro" id="IPR023213">
    <property type="entry name" value="CAT-like_dom_sf"/>
</dbReference>
<evidence type="ECO:0000256" key="3">
    <source>
        <dbReference type="ARBA" id="ARBA00022553"/>
    </source>
</evidence>
<dbReference type="Gene3D" id="3.40.50.150">
    <property type="entry name" value="Vaccinia Virus protein VP39"/>
    <property type="match status" value="2"/>
</dbReference>
<dbReference type="PANTHER" id="PTHR45527">
    <property type="entry name" value="NONRIBOSOMAL PEPTIDE SYNTHETASE"/>
    <property type="match status" value="1"/>
</dbReference>
<keyword evidence="2" id="KW-0596">Phosphopantetheine</keyword>
<dbReference type="PROSITE" id="PS00012">
    <property type="entry name" value="PHOSPHOPANTETHEINE"/>
    <property type="match status" value="2"/>
</dbReference>
<evidence type="ECO:0000313" key="8">
    <source>
        <dbReference type="Proteomes" id="UP001610990"/>
    </source>
</evidence>